<dbReference type="PANTHER" id="PTHR43652">
    <property type="entry name" value="BASIC AMINO ACID ANTIPORTER YFCC-RELATED"/>
    <property type="match status" value="1"/>
</dbReference>
<accession>A0A1M7LQ94</accession>
<sequence length="488" mass="52308">MTQTTPTQSPAAGKASPSTNRKRKPGLRIPNIYVILFVFIALASIATYFIPAGEYERVPGPNGRTTIDAESFQFVDGSPTTLTDFMLAIPNGLMSAGQVVFFTFMIGGMFMVLRRTGIIEIGVDKLSRRFANRRLLMIPVLMTVFALIATIIGTQELALVYVPVILPLMIALRFDSVTAAAVALCATTAGFATGVLNPINTGLAQQLSGLPLYSGFMLRALAFVAILTAAIIFVMRYARKVSHDPDVSLMANDPNETAKRHDYLHATDEGALSASPRQKLAALTTFAFMALLVYGVLAQGWFMMEMAGLFIIMGIVVGLVAGLTTEDICEGFNQGFRDVMVGAMIAGIARGVAVVLEDGQIMDTLVYGLGNLVGELPTLLSATGMYFAQLAFNFVVPSGSGQALVTMPIMAPLADLIGVTRQTAVLAYQLGDGIGNILYPTSGYFMATLALAGVPWQKWVKFFFPLFCVWVVISLGFLLVAQAIGWVG</sequence>
<proteinExistence type="predicted"/>
<dbReference type="InterPro" id="IPR051679">
    <property type="entry name" value="DASS-Related_Transporters"/>
</dbReference>
<dbReference type="Proteomes" id="UP000184123">
    <property type="component" value="Unassembled WGS sequence"/>
</dbReference>
<keyword evidence="5 7" id="KW-0472">Membrane</keyword>
<feature type="compositionally biased region" description="Polar residues" evidence="6">
    <location>
        <begin position="1"/>
        <end position="10"/>
    </location>
</feature>
<feature type="transmembrane region" description="Helical" evidence="7">
    <location>
        <begin position="280"/>
        <end position="301"/>
    </location>
</feature>
<comment type="subcellular location">
    <subcellularLocation>
        <location evidence="1">Cell membrane</location>
        <topology evidence="1">Multi-pass membrane protein</topology>
    </subcellularLocation>
</comment>
<name>A0A1M7LQ94_9GAMM</name>
<evidence type="ECO:0000256" key="2">
    <source>
        <dbReference type="ARBA" id="ARBA00022475"/>
    </source>
</evidence>
<evidence type="ECO:0000256" key="5">
    <source>
        <dbReference type="ARBA" id="ARBA00023136"/>
    </source>
</evidence>
<dbReference type="STRING" id="44933.SAMN05660971_03915"/>
<evidence type="ECO:0000313" key="10">
    <source>
        <dbReference type="Proteomes" id="UP000184123"/>
    </source>
</evidence>
<protein>
    <submittedName>
        <fullName evidence="9">Uncharacterized membrane protein YfcC, ion transporter superfamily</fullName>
    </submittedName>
</protein>
<dbReference type="InterPro" id="IPR018385">
    <property type="entry name" value="C4_dicarb_anaerob_car-like"/>
</dbReference>
<organism evidence="9 10">
    <name type="scientific">Halomonas cupida</name>
    <dbReference type="NCBI Taxonomy" id="44933"/>
    <lineage>
        <taxon>Bacteria</taxon>
        <taxon>Pseudomonadati</taxon>
        <taxon>Pseudomonadota</taxon>
        <taxon>Gammaproteobacteria</taxon>
        <taxon>Oceanospirillales</taxon>
        <taxon>Halomonadaceae</taxon>
        <taxon>Halomonas</taxon>
    </lineage>
</organism>
<feature type="region of interest" description="Disordered" evidence="6">
    <location>
        <begin position="1"/>
        <end position="23"/>
    </location>
</feature>
<evidence type="ECO:0000256" key="6">
    <source>
        <dbReference type="SAM" id="MobiDB-lite"/>
    </source>
</evidence>
<evidence type="ECO:0000256" key="7">
    <source>
        <dbReference type="SAM" id="Phobius"/>
    </source>
</evidence>
<keyword evidence="11" id="KW-1185">Reference proteome</keyword>
<dbReference type="Proteomes" id="UP000321726">
    <property type="component" value="Unassembled WGS sequence"/>
</dbReference>
<dbReference type="RefSeq" id="WP_084542048.1">
    <property type="nucleotide sequence ID" value="NZ_BJXU01000142.1"/>
</dbReference>
<gene>
    <name evidence="8" type="primary">ycgA</name>
    <name evidence="8" type="ORF">HCU01_32820</name>
    <name evidence="9" type="ORF">SAMN05660971_03915</name>
</gene>
<evidence type="ECO:0000256" key="1">
    <source>
        <dbReference type="ARBA" id="ARBA00004651"/>
    </source>
</evidence>
<keyword evidence="4 7" id="KW-1133">Transmembrane helix</keyword>
<feature type="transmembrane region" description="Helical" evidence="7">
    <location>
        <begin position="179"/>
        <end position="196"/>
    </location>
</feature>
<evidence type="ECO:0000313" key="9">
    <source>
        <dbReference type="EMBL" id="SHM80348.1"/>
    </source>
</evidence>
<reference evidence="9 10" key="1">
    <citation type="submission" date="2016-11" db="EMBL/GenBank/DDBJ databases">
        <authorList>
            <person name="Jaros S."/>
            <person name="Januszkiewicz K."/>
            <person name="Wedrychowicz H."/>
        </authorList>
    </citation>
    <scope>NUCLEOTIDE SEQUENCE [LARGE SCALE GENOMIC DNA]</scope>
    <source>
        <strain evidence="9 10">DSM 4740</strain>
    </source>
</reference>
<dbReference type="GO" id="GO:0005886">
    <property type="term" value="C:plasma membrane"/>
    <property type="evidence" value="ECO:0007669"/>
    <property type="project" value="UniProtKB-SubCell"/>
</dbReference>
<feature type="transmembrane region" description="Helical" evidence="7">
    <location>
        <begin position="216"/>
        <end position="235"/>
    </location>
</feature>
<dbReference type="EMBL" id="FRCA01000013">
    <property type="protein sequence ID" value="SHM80348.1"/>
    <property type="molecule type" value="Genomic_DNA"/>
</dbReference>
<feature type="transmembrane region" description="Helical" evidence="7">
    <location>
        <begin position="376"/>
        <end position="396"/>
    </location>
</feature>
<dbReference type="OrthoDB" id="255482at2"/>
<evidence type="ECO:0000256" key="3">
    <source>
        <dbReference type="ARBA" id="ARBA00022692"/>
    </source>
</evidence>
<feature type="transmembrane region" description="Helical" evidence="7">
    <location>
        <begin position="92"/>
        <end position="113"/>
    </location>
</feature>
<feature type="transmembrane region" description="Helical" evidence="7">
    <location>
        <begin position="31"/>
        <end position="50"/>
    </location>
</feature>
<dbReference type="EMBL" id="BJXU01000142">
    <property type="protein sequence ID" value="GEN25333.1"/>
    <property type="molecule type" value="Genomic_DNA"/>
</dbReference>
<reference evidence="8 11" key="2">
    <citation type="submission" date="2019-07" db="EMBL/GenBank/DDBJ databases">
        <title>Whole genome shotgun sequence of Halomonas cupida NBRC 102219.</title>
        <authorList>
            <person name="Hosoyama A."/>
            <person name="Uohara A."/>
            <person name="Ohji S."/>
            <person name="Ichikawa N."/>
        </authorList>
    </citation>
    <scope>NUCLEOTIDE SEQUENCE [LARGE SCALE GENOMIC DNA]</scope>
    <source>
        <strain evidence="8 11">NBRC 102219</strain>
    </source>
</reference>
<dbReference type="PANTHER" id="PTHR43652:SF2">
    <property type="entry name" value="BASIC AMINO ACID ANTIPORTER YFCC-RELATED"/>
    <property type="match status" value="1"/>
</dbReference>
<dbReference type="Pfam" id="PF03606">
    <property type="entry name" value="DcuC"/>
    <property type="match status" value="1"/>
</dbReference>
<feature type="transmembrane region" description="Helical" evidence="7">
    <location>
        <begin position="134"/>
        <end position="152"/>
    </location>
</feature>
<feature type="transmembrane region" description="Helical" evidence="7">
    <location>
        <begin position="463"/>
        <end position="487"/>
    </location>
</feature>
<keyword evidence="2" id="KW-1003">Cell membrane</keyword>
<keyword evidence="3 7" id="KW-0812">Transmembrane</keyword>
<evidence type="ECO:0000313" key="8">
    <source>
        <dbReference type="EMBL" id="GEN25333.1"/>
    </source>
</evidence>
<feature type="transmembrane region" description="Helical" evidence="7">
    <location>
        <begin position="307"/>
        <end position="324"/>
    </location>
</feature>
<feature type="transmembrane region" description="Helical" evidence="7">
    <location>
        <begin position="336"/>
        <end position="356"/>
    </location>
</feature>
<dbReference type="AlphaFoldDB" id="A0A1M7LQ94"/>
<feature type="transmembrane region" description="Helical" evidence="7">
    <location>
        <begin position="437"/>
        <end position="456"/>
    </location>
</feature>
<evidence type="ECO:0000313" key="11">
    <source>
        <dbReference type="Proteomes" id="UP000321726"/>
    </source>
</evidence>
<evidence type="ECO:0000256" key="4">
    <source>
        <dbReference type="ARBA" id="ARBA00022989"/>
    </source>
</evidence>